<proteinExistence type="predicted"/>
<dbReference type="Pfam" id="PF00027">
    <property type="entry name" value="cNMP_binding"/>
    <property type="match status" value="1"/>
</dbReference>
<gene>
    <name evidence="2" type="ORF">DF182_28135</name>
</gene>
<comment type="caution">
    <text evidence="2">The sequence shown here is derived from an EMBL/GenBank/DDBJ whole genome shotgun (WGS) entry which is preliminary data.</text>
</comment>
<protein>
    <submittedName>
        <fullName evidence="2">Cyclic nucleotide-binding protein</fullName>
    </submittedName>
</protein>
<feature type="domain" description="Cyclic nucleotide-binding" evidence="1">
    <location>
        <begin position="32"/>
        <end position="117"/>
    </location>
</feature>
<accession>A0A365XVE2</accession>
<dbReference type="AlphaFoldDB" id="A0A365XVE2"/>
<evidence type="ECO:0000313" key="3">
    <source>
        <dbReference type="Proteomes" id="UP000253410"/>
    </source>
</evidence>
<dbReference type="SUPFAM" id="SSF51206">
    <property type="entry name" value="cAMP-binding domain-like"/>
    <property type="match status" value="1"/>
</dbReference>
<dbReference type="InterPro" id="IPR000595">
    <property type="entry name" value="cNMP-bd_dom"/>
</dbReference>
<evidence type="ECO:0000313" key="2">
    <source>
        <dbReference type="EMBL" id="RBL90336.1"/>
    </source>
</evidence>
<name>A0A365XVE2_9BACT</name>
<reference evidence="2 3" key="1">
    <citation type="submission" date="2018-05" db="EMBL/GenBank/DDBJ databases">
        <title>Chitinophaga sp. K3CV102501T nov., isolated from isolated from a monsoon evergreen broad-leaved forest soil.</title>
        <authorList>
            <person name="Lv Y."/>
        </authorList>
    </citation>
    <scope>NUCLEOTIDE SEQUENCE [LARGE SCALE GENOMIC DNA]</scope>
    <source>
        <strain evidence="2 3">GDMCC 1.1325</strain>
    </source>
</reference>
<dbReference type="InterPro" id="IPR018490">
    <property type="entry name" value="cNMP-bd_dom_sf"/>
</dbReference>
<dbReference type="InterPro" id="IPR014710">
    <property type="entry name" value="RmlC-like_jellyroll"/>
</dbReference>
<dbReference type="CDD" id="cd00038">
    <property type="entry name" value="CAP_ED"/>
    <property type="match status" value="1"/>
</dbReference>
<dbReference type="OrthoDB" id="9152304at2"/>
<dbReference type="Gene3D" id="2.60.120.10">
    <property type="entry name" value="Jelly Rolls"/>
    <property type="match status" value="1"/>
</dbReference>
<dbReference type="EMBL" id="QFFJ01000002">
    <property type="protein sequence ID" value="RBL90336.1"/>
    <property type="molecule type" value="Genomic_DNA"/>
</dbReference>
<dbReference type="RefSeq" id="WP_113619085.1">
    <property type="nucleotide sequence ID" value="NZ_QFFJ01000002.1"/>
</dbReference>
<dbReference type="Proteomes" id="UP000253410">
    <property type="component" value="Unassembled WGS sequence"/>
</dbReference>
<keyword evidence="3" id="KW-1185">Reference proteome</keyword>
<evidence type="ECO:0000259" key="1">
    <source>
        <dbReference type="Pfam" id="PF00027"/>
    </source>
</evidence>
<sequence length="194" mass="22579">MFDVFITYLQNKGTFTPEDIALIRSCSTVRLLRRRRFLLHQGEVWKHYAFVCKGCLKSYFIDDKGIERIMRFSPENWWAGDRQSLMSGLPAIINIDAMEDTTVVMFTGEDFERLQQQIPELKKMAETLIHRSLMAANDRIQAAISMGAEERYRQFMEKYPGLLNRVPLHMIASYLGVTPETLSRVRAAQNRHKS</sequence>
<organism evidence="2 3">
    <name type="scientific">Chitinophaga flava</name>
    <dbReference type="NCBI Taxonomy" id="2259036"/>
    <lineage>
        <taxon>Bacteria</taxon>
        <taxon>Pseudomonadati</taxon>
        <taxon>Bacteroidota</taxon>
        <taxon>Chitinophagia</taxon>
        <taxon>Chitinophagales</taxon>
        <taxon>Chitinophagaceae</taxon>
        <taxon>Chitinophaga</taxon>
    </lineage>
</organism>